<dbReference type="PROSITE" id="PS00600">
    <property type="entry name" value="AA_TRANSFER_CLASS_3"/>
    <property type="match status" value="1"/>
</dbReference>
<evidence type="ECO:0000313" key="5">
    <source>
        <dbReference type="EMBL" id="SUZ96285.1"/>
    </source>
</evidence>
<dbReference type="SUPFAM" id="SSF56112">
    <property type="entry name" value="Protein kinase-like (PK-like)"/>
    <property type="match status" value="1"/>
</dbReference>
<dbReference type="GO" id="GO:0005739">
    <property type="term" value="C:mitochondrion"/>
    <property type="evidence" value="ECO:0007669"/>
    <property type="project" value="TreeGrafter"/>
</dbReference>
<sequence>MDMTYLLQKPPKLSESEVTNSVQEYYGLEGTLHALPGDRDQNFLLESPGGQKHVVKVSSLDEAHEILEFETEMITRLSNDTNGLIPSVIPAISGTRLVTHENQQGHHYRLRILEFLPGTLLAEINPRSDALLMNLGERMAELGSVLGAYPDHPPPRINFEWALGQAGNIMEKSLSVLGSPQRALIELTLKDFLDNERDFLGLGSQIIHGDVNDHNVLVSLDKEGQPRISGIIDLGDAHSAPRVFDLAIAIAYGIIGTADPLLAASEITRGYYAVQPLLDIEIDVLMTLVCARLGQSVCIASLRRNHGDTDPYHLISEAGAWKTLLLLAEIPRQVSTGTLRQACGLEACSKSVQLRKWLDSQSFEDVLTLPEDPNALGILDLSISSPDLTGRDSDDTEDFTNRVSQKMRSNGLTLGIGRFMEPRGFYIADAFEGRLGDPRERRTIHLGIDLFQEPGTAIHAPLAGRVHTVRENQNRLDYGPTVILEHSAPSGLFWTLYGHLERASVENLKAGDSIDAGQLIARIGTYPENGDWPPHLHFQIITDLMGFEGNFPGVALPRDSNVWTSFCPDPNLILNLPSETTYMEPKGLFERRRQVLSPNLSLSYETPIHIVRGKGSYLFDVLGRSYLDCVNNVAHVGHEHPHVVGAGQKQMGVLNTNSRYLHSAIIEYAERLSKLFPEPLSVCLFVNSGSEANELALRIARTYTSGTGIAVLEGGYHGNTPGLIDVSHYKFTGSGGHPPPPWTRTALVPDEFRGRYRRDDPSRATLYAADVGEAFRQLDSEGHHPAAFLSESLLSCAGQIEPPQGYLTAAYEHARAAGALCIADEIQVGFGRLGSHMWGFETQGVVPDIVTLGKPMGNGHPIGAVVTTPEIAETFDNGMEFFSSFGGNPVSAVIALAVLDILEDEKLQANAATVGTALKTGLNTLMRSHSCIGDVRGRGLFLGVEFVESGATLEPAPAITQYVVEHLKKRGVLLSFDGPDHNVIKIKPPMSFSESDAERLISELDQVLAHDFVQGISLIQPQD</sequence>
<dbReference type="InterPro" id="IPR015422">
    <property type="entry name" value="PyrdxlP-dep_Trfase_small"/>
</dbReference>
<keyword evidence="2" id="KW-0663">Pyridoxal phosphate</keyword>
<dbReference type="InterPro" id="IPR002575">
    <property type="entry name" value="Aminoglycoside_PTrfase"/>
</dbReference>
<dbReference type="Pfam" id="PF01551">
    <property type="entry name" value="Peptidase_M23"/>
    <property type="match status" value="1"/>
</dbReference>
<dbReference type="CDD" id="cd00610">
    <property type="entry name" value="OAT_like"/>
    <property type="match status" value="1"/>
</dbReference>
<protein>
    <recommendedName>
        <fullName evidence="6">Aminoglycoside phosphotransferase domain-containing protein</fullName>
    </recommendedName>
</protein>
<dbReference type="SUPFAM" id="SSF53383">
    <property type="entry name" value="PLP-dependent transferases"/>
    <property type="match status" value="1"/>
</dbReference>
<dbReference type="GO" id="GO:0030170">
    <property type="term" value="F:pyridoxal phosphate binding"/>
    <property type="evidence" value="ECO:0007669"/>
    <property type="project" value="InterPro"/>
</dbReference>
<evidence type="ECO:0000256" key="2">
    <source>
        <dbReference type="ARBA" id="ARBA00022898"/>
    </source>
</evidence>
<accession>A0A381RWQ0</accession>
<dbReference type="InterPro" id="IPR005814">
    <property type="entry name" value="Aminotrans_3"/>
</dbReference>
<dbReference type="Gene3D" id="2.70.70.10">
    <property type="entry name" value="Glucose Permease (Domain IIA)"/>
    <property type="match status" value="1"/>
</dbReference>
<dbReference type="Pfam" id="PF01636">
    <property type="entry name" value="APH"/>
    <property type="match status" value="1"/>
</dbReference>
<dbReference type="PANTHER" id="PTHR45688:SF13">
    <property type="entry name" value="ALANINE--GLYOXYLATE AMINOTRANSFERASE 2-LIKE"/>
    <property type="match status" value="1"/>
</dbReference>
<evidence type="ECO:0000256" key="1">
    <source>
        <dbReference type="ARBA" id="ARBA00008954"/>
    </source>
</evidence>
<dbReference type="AlphaFoldDB" id="A0A381RWQ0"/>
<dbReference type="InterPro" id="IPR015421">
    <property type="entry name" value="PyrdxlP-dep_Trfase_major"/>
</dbReference>
<gene>
    <name evidence="5" type="ORF">METZ01_LOCUS49139</name>
</gene>
<dbReference type="InterPro" id="IPR011055">
    <property type="entry name" value="Dup_hybrid_motif"/>
</dbReference>
<dbReference type="Pfam" id="PF00202">
    <property type="entry name" value="Aminotran_3"/>
    <property type="match status" value="1"/>
</dbReference>
<feature type="domain" description="Aminoglycoside phosphotransferase" evidence="4">
    <location>
        <begin position="33"/>
        <end position="261"/>
    </location>
</feature>
<dbReference type="Gene3D" id="3.90.1150.10">
    <property type="entry name" value="Aspartate Aminotransferase, domain 1"/>
    <property type="match status" value="1"/>
</dbReference>
<dbReference type="CDD" id="cd12797">
    <property type="entry name" value="M23_peptidase"/>
    <property type="match status" value="1"/>
</dbReference>
<name>A0A381RWQ0_9ZZZZ</name>
<organism evidence="5">
    <name type="scientific">marine metagenome</name>
    <dbReference type="NCBI Taxonomy" id="408172"/>
    <lineage>
        <taxon>unclassified sequences</taxon>
        <taxon>metagenomes</taxon>
        <taxon>ecological metagenomes</taxon>
    </lineage>
</organism>
<reference evidence="5" key="1">
    <citation type="submission" date="2018-05" db="EMBL/GenBank/DDBJ databases">
        <authorList>
            <person name="Lanie J.A."/>
            <person name="Ng W.-L."/>
            <person name="Kazmierczak K.M."/>
            <person name="Andrzejewski T.M."/>
            <person name="Davidsen T.M."/>
            <person name="Wayne K.J."/>
            <person name="Tettelin H."/>
            <person name="Glass J.I."/>
            <person name="Rusch D."/>
            <person name="Podicherti R."/>
            <person name="Tsui H.-C.T."/>
            <person name="Winkler M.E."/>
        </authorList>
    </citation>
    <scope>NUCLEOTIDE SEQUENCE</scope>
</reference>
<comment type="similarity">
    <text evidence="1">Belongs to the class-III pyridoxal-phosphate-dependent aminotransferase family.</text>
</comment>
<dbReference type="EMBL" id="UINC01002400">
    <property type="protein sequence ID" value="SUZ96285.1"/>
    <property type="molecule type" value="Genomic_DNA"/>
</dbReference>
<evidence type="ECO:0000259" key="4">
    <source>
        <dbReference type="Pfam" id="PF01636"/>
    </source>
</evidence>
<proteinExistence type="inferred from homology"/>
<dbReference type="InterPro" id="IPR015424">
    <property type="entry name" value="PyrdxlP-dep_Trfase"/>
</dbReference>
<dbReference type="GO" id="GO:0008483">
    <property type="term" value="F:transaminase activity"/>
    <property type="evidence" value="ECO:0007669"/>
    <property type="project" value="InterPro"/>
</dbReference>
<dbReference type="InterPro" id="IPR011009">
    <property type="entry name" value="Kinase-like_dom_sf"/>
</dbReference>
<dbReference type="Gene3D" id="3.90.1200.10">
    <property type="match status" value="1"/>
</dbReference>
<feature type="domain" description="M23ase beta-sheet core" evidence="3">
    <location>
        <begin position="444"/>
        <end position="541"/>
    </location>
</feature>
<dbReference type="PANTHER" id="PTHR45688">
    <property type="match status" value="1"/>
</dbReference>
<evidence type="ECO:0000259" key="3">
    <source>
        <dbReference type="Pfam" id="PF01551"/>
    </source>
</evidence>
<dbReference type="InterPro" id="IPR016047">
    <property type="entry name" value="M23ase_b-sheet_dom"/>
</dbReference>
<dbReference type="InterPro" id="IPR049704">
    <property type="entry name" value="Aminotrans_3_PPA_site"/>
</dbReference>
<dbReference type="Gene3D" id="3.40.640.10">
    <property type="entry name" value="Type I PLP-dependent aspartate aminotransferase-like (Major domain)"/>
    <property type="match status" value="1"/>
</dbReference>
<evidence type="ECO:0008006" key="6">
    <source>
        <dbReference type="Google" id="ProtNLM"/>
    </source>
</evidence>
<dbReference type="SUPFAM" id="SSF51261">
    <property type="entry name" value="Duplicated hybrid motif"/>
    <property type="match status" value="1"/>
</dbReference>